<feature type="compositionally biased region" description="Basic and acidic residues" evidence="16">
    <location>
        <begin position="800"/>
        <end position="812"/>
    </location>
</feature>
<organism evidence="18 19">
    <name type="scientific">Spiribacter vilamensis</name>
    <dbReference type="NCBI Taxonomy" id="531306"/>
    <lineage>
        <taxon>Bacteria</taxon>
        <taxon>Pseudomonadati</taxon>
        <taxon>Pseudomonadota</taxon>
        <taxon>Gammaproteobacteria</taxon>
        <taxon>Chromatiales</taxon>
        <taxon>Ectothiorhodospiraceae</taxon>
        <taxon>Spiribacter</taxon>
    </lineage>
</organism>
<proteinExistence type="inferred from homology"/>
<keyword evidence="11 15" id="KW-0378">Hydrolase</keyword>
<evidence type="ECO:0000256" key="16">
    <source>
        <dbReference type="SAM" id="MobiDB-lite"/>
    </source>
</evidence>
<dbReference type="GO" id="GO:0000049">
    <property type="term" value="F:tRNA binding"/>
    <property type="evidence" value="ECO:0007669"/>
    <property type="project" value="UniProtKB-KW"/>
</dbReference>
<evidence type="ECO:0000256" key="1">
    <source>
        <dbReference type="ARBA" id="ARBA00005663"/>
    </source>
</evidence>
<dbReference type="RefSeq" id="WP_338062116.1">
    <property type="nucleotide sequence ID" value="NZ_SHLI01000001.1"/>
</dbReference>
<keyword evidence="15" id="KW-0862">Zinc</keyword>
<keyword evidence="3 15" id="KW-0963">Cytoplasm</keyword>
<keyword evidence="19" id="KW-1185">Reference proteome</keyword>
<keyword evidence="12 15" id="KW-0460">Magnesium</keyword>
<feature type="compositionally biased region" description="Basic and acidic residues" evidence="16">
    <location>
        <begin position="706"/>
        <end position="726"/>
    </location>
</feature>
<evidence type="ECO:0000256" key="8">
    <source>
        <dbReference type="ARBA" id="ARBA00022723"/>
    </source>
</evidence>
<feature type="compositionally biased region" description="Basic residues" evidence="16">
    <location>
        <begin position="693"/>
        <end position="705"/>
    </location>
</feature>
<dbReference type="PROSITE" id="PS50126">
    <property type="entry name" value="S1"/>
    <property type="match status" value="1"/>
</dbReference>
<evidence type="ECO:0000256" key="5">
    <source>
        <dbReference type="ARBA" id="ARBA00022552"/>
    </source>
</evidence>
<feature type="compositionally biased region" description="Low complexity" evidence="16">
    <location>
        <begin position="854"/>
        <end position="865"/>
    </location>
</feature>
<feature type="domain" description="S1 motif" evidence="17">
    <location>
        <begin position="39"/>
        <end position="120"/>
    </location>
</feature>
<dbReference type="Pfam" id="PF00575">
    <property type="entry name" value="S1"/>
    <property type="match status" value="1"/>
</dbReference>
<keyword evidence="8 15" id="KW-0479">Metal-binding</keyword>
<feature type="compositionally biased region" description="Low complexity" evidence="16">
    <location>
        <begin position="783"/>
        <end position="799"/>
    </location>
</feature>
<evidence type="ECO:0000256" key="11">
    <source>
        <dbReference type="ARBA" id="ARBA00022801"/>
    </source>
</evidence>
<evidence type="ECO:0000256" key="9">
    <source>
        <dbReference type="ARBA" id="ARBA00022730"/>
    </source>
</evidence>
<dbReference type="SUPFAM" id="SSF50249">
    <property type="entry name" value="Nucleic acid-binding proteins"/>
    <property type="match status" value="1"/>
</dbReference>
<comment type="cofactor">
    <cofactor evidence="15">
        <name>Zn(2+)</name>
        <dbReference type="ChEBI" id="CHEBI:29105"/>
    </cofactor>
    <text evidence="15">Binds 2 Zn(2+) ions per homotetramer.</text>
</comment>
<dbReference type="PANTHER" id="PTHR30001:SF1">
    <property type="entry name" value="RIBONUCLEASE E_G-LIKE PROTEIN, CHLOROPLASTIC"/>
    <property type="match status" value="1"/>
</dbReference>
<dbReference type="GO" id="GO:0006364">
    <property type="term" value="P:rRNA processing"/>
    <property type="evidence" value="ECO:0007669"/>
    <property type="project" value="UniProtKB-UniRule"/>
</dbReference>
<dbReference type="InterPro" id="IPR028878">
    <property type="entry name" value="RNase_E"/>
</dbReference>
<dbReference type="AlphaFoldDB" id="A0A4Q8CZR3"/>
<keyword evidence="6 15" id="KW-0819">tRNA processing</keyword>
<evidence type="ECO:0000313" key="19">
    <source>
        <dbReference type="Proteomes" id="UP000292298"/>
    </source>
</evidence>
<dbReference type="InterPro" id="IPR019307">
    <property type="entry name" value="RNA-bd_AU-1/RNase_E/G"/>
</dbReference>
<protein>
    <recommendedName>
        <fullName evidence="15">Ribonuclease E</fullName>
        <shortName evidence="15">RNase E</shortName>
        <ecNumber evidence="15">3.1.26.12</ecNumber>
    </recommendedName>
</protein>
<dbReference type="Proteomes" id="UP000292298">
    <property type="component" value="Unassembled WGS sequence"/>
</dbReference>
<feature type="compositionally biased region" description="Polar residues" evidence="16">
    <location>
        <begin position="596"/>
        <end position="611"/>
    </location>
</feature>
<sequence length="887" mass="96539">MKRMLVNATQPEELRVALVDGQSLYDLDIETPARERKKANIYKGRITRVEPSLEAAFVQYGAERHGFLPFKEIAPEYFDGGDDIDPGSVSIADVVTEGREVVVQVEKEERGTKGAALTTFVSLAGRYLVLMPNNPRAGGVSRRIEGNERNEIRDALKTLEVPDGMGLIVRTAGVGRNAEELQWDLDYLRNLWTAVQKAAETKSAPFLIYQESNVIIRALRDYLRADIGEILIDDREIYERAREFVEQVMPHNLQKLKFYDDKVPLFSRYQIESQIESAFQREVRLPSGGVIVIDHTEALVSIDINSARATKGADIEETALKTNLEAAEEIARQLRLRDLGGLIVIDFIDMGPNRNQREVENCVRDAVKQDRARVQLGRISRFGLLEMSRQRLRSSLGESALEVCSRCSGQGTVRSVESLALSVLRIIEEEAMKDKTGKVVAQLPVDVATFLLNEKRGILETIEARNGIGVILIPNRNLETPHYELERVRSDEETETGTSYQMGTAETAPSRAEELLTAERPQAERPAVSSVSAGRPAPAPSQPATPEPTPTPAPASAPASPVATGNERDTPRAPGLIGWLKRLVSGDDNATRDSPMYSSTARTTSDAQTGASDGDSSDESSSRSRSGNGRRRRSGSGNQGNRRGGQRRNRATGADTASADSATDASVANDEAPVTTADSGASGSEESRSSEKRKGKSKPSGKKKDKSKDTEKAEPKPESVPEDETRGTTSGNDTEPVEPVDDGDESNGENAANGNRSRRGRRGGRRRRRGGGNGKGGDENGVDATAETEAAPADQAPAEPAKKPSPEPRPEPEQEPEPEAQQTPEPEPEKEKPQRRRSRSGGGRPRKTGKTDESSAAPESAAPASVTPEGDPRRWSGRPRLPSEETD</sequence>
<comment type="catalytic activity">
    <reaction evidence="15">
        <text>Endonucleolytic cleavage of single-stranded RNA in A- and U-rich regions.</text>
        <dbReference type="EC" id="3.1.26.12"/>
    </reaction>
</comment>
<dbReference type="GO" id="GO:0008995">
    <property type="term" value="F:ribonuclease E activity"/>
    <property type="evidence" value="ECO:0007669"/>
    <property type="project" value="UniProtKB-EC"/>
</dbReference>
<feature type="binding site" evidence="15">
    <location>
        <position position="407"/>
    </location>
    <ligand>
        <name>Zn(2+)</name>
        <dbReference type="ChEBI" id="CHEBI:29105"/>
        <note>ligand shared between dimeric partners</note>
    </ligand>
</feature>
<comment type="subcellular location">
    <subcellularLocation>
        <location evidence="15">Cytoplasm</location>
    </subcellularLocation>
    <subcellularLocation>
        <location evidence="15">Cell inner membrane</location>
        <topology evidence="15">Peripheral membrane protein</topology>
        <orientation evidence="15">Cytoplasmic side</orientation>
    </subcellularLocation>
</comment>
<comment type="similarity">
    <text evidence="15">Belongs to the RNase E/G family. RNase E subfamily.</text>
</comment>
<evidence type="ECO:0000256" key="4">
    <source>
        <dbReference type="ARBA" id="ARBA00022519"/>
    </source>
</evidence>
<dbReference type="GO" id="GO:0008270">
    <property type="term" value="F:zinc ion binding"/>
    <property type="evidence" value="ECO:0007669"/>
    <property type="project" value="UniProtKB-UniRule"/>
</dbReference>
<dbReference type="GO" id="GO:0005737">
    <property type="term" value="C:cytoplasm"/>
    <property type="evidence" value="ECO:0007669"/>
    <property type="project" value="UniProtKB-SubCell"/>
</dbReference>
<dbReference type="EC" id="3.1.26.12" evidence="15"/>
<dbReference type="NCBIfam" id="TIGR00757">
    <property type="entry name" value="RNaseEG"/>
    <property type="match status" value="1"/>
</dbReference>
<dbReference type="CDD" id="cd04453">
    <property type="entry name" value="S1_RNase_E"/>
    <property type="match status" value="1"/>
</dbReference>
<dbReference type="GO" id="GO:0000287">
    <property type="term" value="F:magnesium ion binding"/>
    <property type="evidence" value="ECO:0007669"/>
    <property type="project" value="UniProtKB-UniRule"/>
</dbReference>
<evidence type="ECO:0000256" key="7">
    <source>
        <dbReference type="ARBA" id="ARBA00022722"/>
    </source>
</evidence>
<dbReference type="GO" id="GO:0019843">
    <property type="term" value="F:rRNA binding"/>
    <property type="evidence" value="ECO:0007669"/>
    <property type="project" value="UniProtKB-KW"/>
</dbReference>
<keyword evidence="5 15" id="KW-0698">rRNA processing</keyword>
<evidence type="ECO:0000256" key="10">
    <source>
        <dbReference type="ARBA" id="ARBA00022759"/>
    </source>
</evidence>
<dbReference type="InterPro" id="IPR004659">
    <property type="entry name" value="RNase_E/G"/>
</dbReference>
<comment type="caution">
    <text evidence="18">The sequence shown here is derived from an EMBL/GenBank/DDBJ whole genome shotgun (WGS) entry which is preliminary data.</text>
</comment>
<evidence type="ECO:0000256" key="12">
    <source>
        <dbReference type="ARBA" id="ARBA00022842"/>
    </source>
</evidence>
<gene>
    <name evidence="15" type="primary">rne</name>
    <name evidence="18" type="ORF">EV698_0767</name>
</gene>
<keyword evidence="9 15" id="KW-0699">rRNA-binding</keyword>
<feature type="compositionally biased region" description="Low complexity" evidence="16">
    <location>
        <begin position="651"/>
        <end position="668"/>
    </location>
</feature>
<keyword evidence="13 15" id="KW-0694">RNA-binding</keyword>
<reference evidence="18 19" key="1">
    <citation type="submission" date="2019-02" db="EMBL/GenBank/DDBJ databases">
        <title>Genomic Encyclopedia of Type Strains, Phase IV (KMG-IV): sequencing the most valuable type-strain genomes for metagenomic binning, comparative biology and taxonomic classification.</title>
        <authorList>
            <person name="Goeker M."/>
        </authorList>
    </citation>
    <scope>NUCLEOTIDE SEQUENCE [LARGE SCALE GENOMIC DNA]</scope>
    <source>
        <strain evidence="18 19">DSM 21056</strain>
    </source>
</reference>
<evidence type="ECO:0000256" key="3">
    <source>
        <dbReference type="ARBA" id="ARBA00022490"/>
    </source>
</evidence>
<evidence type="ECO:0000256" key="15">
    <source>
        <dbReference type="HAMAP-Rule" id="MF_00970"/>
    </source>
</evidence>
<feature type="compositionally biased region" description="Basic residues" evidence="16">
    <location>
        <begin position="756"/>
        <end position="770"/>
    </location>
</feature>
<keyword evidence="4 15" id="KW-0997">Cell inner membrane</keyword>
<evidence type="ECO:0000256" key="6">
    <source>
        <dbReference type="ARBA" id="ARBA00022694"/>
    </source>
</evidence>
<dbReference type="PANTHER" id="PTHR30001">
    <property type="entry name" value="RIBONUCLEASE"/>
    <property type="match status" value="1"/>
</dbReference>
<feature type="region of interest" description="Required for zinc-mediated homotetramerization and catalytic activity" evidence="15">
    <location>
        <begin position="404"/>
        <end position="407"/>
    </location>
</feature>
<evidence type="ECO:0000256" key="13">
    <source>
        <dbReference type="ARBA" id="ARBA00022884"/>
    </source>
</evidence>
<feature type="binding site" evidence="15">
    <location>
        <position position="346"/>
    </location>
    <ligand>
        <name>Mg(2+)</name>
        <dbReference type="ChEBI" id="CHEBI:18420"/>
        <note>catalytic</note>
    </ligand>
</feature>
<keyword evidence="10 15" id="KW-0255">Endonuclease</keyword>
<evidence type="ECO:0000256" key="14">
    <source>
        <dbReference type="ARBA" id="ARBA00023136"/>
    </source>
</evidence>
<dbReference type="GO" id="GO:0008033">
    <property type="term" value="P:tRNA processing"/>
    <property type="evidence" value="ECO:0007669"/>
    <property type="project" value="UniProtKB-UniRule"/>
</dbReference>
<keyword evidence="2 15" id="KW-1003">Cell membrane</keyword>
<dbReference type="Pfam" id="PF20833">
    <property type="entry name" value="RNase_E_G_Thio"/>
    <property type="match status" value="1"/>
</dbReference>
<comment type="similarity">
    <text evidence="1">Belongs to the RNase E/G family. RNase G subfamily.</text>
</comment>
<accession>A0A4Q8CZR3</accession>
<dbReference type="Pfam" id="PF10150">
    <property type="entry name" value="RNase_E_G"/>
    <property type="match status" value="1"/>
</dbReference>
<feature type="compositionally biased region" description="Basic residues" evidence="16">
    <location>
        <begin position="833"/>
        <end position="848"/>
    </location>
</feature>
<feature type="binding site" evidence="15">
    <location>
        <position position="404"/>
    </location>
    <ligand>
        <name>Zn(2+)</name>
        <dbReference type="ChEBI" id="CHEBI:29105"/>
        <note>ligand shared between dimeric partners</note>
    </ligand>
</feature>
<feature type="compositionally biased region" description="Acidic residues" evidence="16">
    <location>
        <begin position="735"/>
        <end position="747"/>
    </location>
</feature>
<comment type="function">
    <text evidence="15">Endoribonuclease that plays a central role in RNA processing and decay. Required for the maturation of 5S and 16S rRNAs and the majority of tRNAs. Also involved in the degradation of most mRNAs.</text>
</comment>
<dbReference type="GO" id="GO:0009898">
    <property type="term" value="C:cytoplasmic side of plasma membrane"/>
    <property type="evidence" value="ECO:0007669"/>
    <property type="project" value="UniProtKB-UniRule"/>
</dbReference>
<keyword evidence="7 15" id="KW-0540">Nuclease</keyword>
<dbReference type="InterPro" id="IPR012340">
    <property type="entry name" value="NA-bd_OB-fold"/>
</dbReference>
<dbReference type="EMBL" id="SHLI01000001">
    <property type="protein sequence ID" value="RZU98519.1"/>
    <property type="molecule type" value="Genomic_DNA"/>
</dbReference>
<keyword evidence="15" id="KW-0820">tRNA-binding</keyword>
<dbReference type="HAMAP" id="MF_00970">
    <property type="entry name" value="RNase_E"/>
    <property type="match status" value="1"/>
</dbReference>
<dbReference type="Gene3D" id="3.40.1260.20">
    <property type="entry name" value="Ribonuclease E, catalytic domain"/>
    <property type="match status" value="1"/>
</dbReference>
<dbReference type="GO" id="GO:0006402">
    <property type="term" value="P:mRNA catabolic process"/>
    <property type="evidence" value="ECO:0007669"/>
    <property type="project" value="UniProtKB-UniRule"/>
</dbReference>
<evidence type="ECO:0000259" key="17">
    <source>
        <dbReference type="PROSITE" id="PS50126"/>
    </source>
</evidence>
<feature type="compositionally biased region" description="Pro residues" evidence="16">
    <location>
        <begin position="537"/>
        <end position="555"/>
    </location>
</feature>
<feature type="binding site" evidence="15">
    <location>
        <position position="303"/>
    </location>
    <ligand>
        <name>Mg(2+)</name>
        <dbReference type="ChEBI" id="CHEBI:18420"/>
        <note>catalytic</note>
    </ligand>
</feature>
<dbReference type="NCBIfam" id="NF008074">
    <property type="entry name" value="PRK10811.1"/>
    <property type="match status" value="1"/>
</dbReference>
<feature type="region of interest" description="Disordered" evidence="16">
    <location>
        <begin position="483"/>
        <end position="887"/>
    </location>
</feature>
<dbReference type="InterPro" id="IPR003029">
    <property type="entry name" value="S1_domain"/>
</dbReference>
<evidence type="ECO:0000256" key="2">
    <source>
        <dbReference type="ARBA" id="ARBA00022475"/>
    </source>
</evidence>
<comment type="cofactor">
    <cofactor evidence="15">
        <name>Mg(2+)</name>
        <dbReference type="ChEBI" id="CHEBI:18420"/>
    </cofactor>
    <text evidence="15">Binds 1 Mg(2+) ion per subunit.</text>
</comment>
<keyword evidence="14 15" id="KW-0472">Membrane</keyword>
<dbReference type="InterPro" id="IPR048583">
    <property type="entry name" value="RNase_E_G_thioredoxin-like"/>
</dbReference>
<evidence type="ECO:0000313" key="18">
    <source>
        <dbReference type="EMBL" id="RZU98519.1"/>
    </source>
</evidence>
<dbReference type="SMART" id="SM00316">
    <property type="entry name" value="S1"/>
    <property type="match status" value="1"/>
</dbReference>
<dbReference type="Gene3D" id="2.40.50.140">
    <property type="entry name" value="Nucleic acid-binding proteins"/>
    <property type="match status" value="1"/>
</dbReference>
<comment type="subunit">
    <text evidence="15">Component of the RNA degradosome, which is a multiprotein complex involved in RNA processing and mRNA degradation. Within the RNA degradosome, RNase E assembles into a homotetramer formed by a dimer of dimers.</text>
</comment>
<name>A0A4Q8CZR3_9GAMM</name>